<dbReference type="AlphaFoldDB" id="A0A9W4XWA0"/>
<evidence type="ECO:0000313" key="1">
    <source>
        <dbReference type="EMBL" id="CAI6335662.1"/>
    </source>
</evidence>
<reference evidence="1" key="1">
    <citation type="submission" date="2023-01" db="EMBL/GenBank/DDBJ databases">
        <authorList>
            <person name="Van Ghelder C."/>
            <person name="Rancurel C."/>
        </authorList>
    </citation>
    <scope>NUCLEOTIDE SEQUENCE</scope>
    <source>
        <strain evidence="1">CNCM I-4278</strain>
    </source>
</reference>
<comment type="caution">
    <text evidence="1">The sequence shown here is derived from an EMBL/GenBank/DDBJ whole genome shotgun (WGS) entry which is preliminary data.</text>
</comment>
<proteinExistence type="predicted"/>
<sequence length="564" mass="63001">MWQKYHVDDHPLVTREGFQEKHINIDRFRAFGGKNNLWMRIILFEVSTCCMSTIDAYTTNPISFKYRKLPSTKATKEQQMTWNSLNQPAHWKTDPEARSNTSLDLQVTPETYETTLVTFDALPKSEYSSYSQTRTASLRGRCSGYWPKVHICGFEEGKHNRSDDQLFRTSSMLVEKTIGGAVSIDNVIPQLPDAINMENPTESDVRAIKTTLMHMEDVMNIVLKFSDSLGSQKSTTKPFLEGEKYRGYTTIANTVAELEKSLDSLPDSSEHIEFDQTFASSSLDKARKIATTLSMTSVKITSFINQQATDSMRSSTQNGEGTPQSRCSDIKEMKGNIDDTLALVATAAKTTWKALDRLTHVFASSNPGPVVVPDAKDVPSTDQVATAKETKSSHNLVLLLSPLVLYCIVVLSRLFPPSSCPQVTAPSITIIDLKIPPPDGSGENAPPIRLTRITSPYGEENSMGSESQGQRLYFSWITNRPDTERVALESPEEEEGLSAWDTLHFVGTESSTSGEDGNEGPMSAGRCYYYWIQHRNGTIVNGWWSGQCRADQKKLIREKRGKMH</sequence>
<protein>
    <submittedName>
        <fullName evidence="1">Uncharacterized protein</fullName>
    </submittedName>
</protein>
<accession>A0A9W4XWA0</accession>
<evidence type="ECO:0000313" key="2">
    <source>
        <dbReference type="Proteomes" id="UP001152607"/>
    </source>
</evidence>
<dbReference type="EMBL" id="CAOQHR010000006">
    <property type="protein sequence ID" value="CAI6335662.1"/>
    <property type="molecule type" value="Genomic_DNA"/>
</dbReference>
<gene>
    <name evidence="1" type="ORF">PDIGIT_LOCUS8747</name>
</gene>
<organism evidence="1 2">
    <name type="scientific">Periconia digitata</name>
    <dbReference type="NCBI Taxonomy" id="1303443"/>
    <lineage>
        <taxon>Eukaryota</taxon>
        <taxon>Fungi</taxon>
        <taxon>Dikarya</taxon>
        <taxon>Ascomycota</taxon>
        <taxon>Pezizomycotina</taxon>
        <taxon>Dothideomycetes</taxon>
        <taxon>Pleosporomycetidae</taxon>
        <taxon>Pleosporales</taxon>
        <taxon>Massarineae</taxon>
        <taxon>Periconiaceae</taxon>
        <taxon>Periconia</taxon>
    </lineage>
</organism>
<dbReference type="Proteomes" id="UP001152607">
    <property type="component" value="Unassembled WGS sequence"/>
</dbReference>
<keyword evidence="2" id="KW-1185">Reference proteome</keyword>
<name>A0A9W4XWA0_9PLEO</name>